<dbReference type="STRING" id="68231.AQJ30_27490"/>
<proteinExistence type="predicted"/>
<gene>
    <name evidence="2" type="ORF">AQJ30_27490</name>
</gene>
<name>A0A101QRV9_9ACTN</name>
<protein>
    <submittedName>
        <fullName evidence="2">Uncharacterized protein</fullName>
    </submittedName>
</protein>
<evidence type="ECO:0000313" key="2">
    <source>
        <dbReference type="EMBL" id="KUN34817.1"/>
    </source>
</evidence>
<feature type="transmembrane region" description="Helical" evidence="1">
    <location>
        <begin position="38"/>
        <end position="61"/>
    </location>
</feature>
<sequence length="146" mass="15818">MKAEAAAAGRRLCRGTWRQLEAWGRWLSGETHADRAGLVRLGVILARFAGSVLAALFYALLLQRVPGGIYALPVVWAIGAWQMSDTSATPPPPSARPSCRECAGHELVNVTPLEGQKGMLIYTSAESEESNKTHVHIVRTADETHT</sequence>
<evidence type="ECO:0000256" key="1">
    <source>
        <dbReference type="SAM" id="Phobius"/>
    </source>
</evidence>
<dbReference type="Proteomes" id="UP000053271">
    <property type="component" value="Unassembled WGS sequence"/>
</dbReference>
<dbReference type="RefSeq" id="WP_067239365.1">
    <property type="nucleotide sequence ID" value="NZ_KQ948560.1"/>
</dbReference>
<keyword evidence="1" id="KW-0812">Transmembrane</keyword>
<organism evidence="2 3">
    <name type="scientific">Streptomyces longwoodensis</name>
    <dbReference type="NCBI Taxonomy" id="68231"/>
    <lineage>
        <taxon>Bacteria</taxon>
        <taxon>Bacillati</taxon>
        <taxon>Actinomycetota</taxon>
        <taxon>Actinomycetes</taxon>
        <taxon>Kitasatosporales</taxon>
        <taxon>Streptomycetaceae</taxon>
        <taxon>Streptomyces</taxon>
    </lineage>
</organism>
<keyword evidence="1" id="KW-0472">Membrane</keyword>
<dbReference type="AlphaFoldDB" id="A0A101QRV9"/>
<dbReference type="GeneID" id="91428320"/>
<comment type="caution">
    <text evidence="2">The sequence shown here is derived from an EMBL/GenBank/DDBJ whole genome shotgun (WGS) entry which is preliminary data.</text>
</comment>
<keyword evidence="3" id="KW-1185">Reference proteome</keyword>
<accession>A0A101QRV9</accession>
<evidence type="ECO:0000313" key="3">
    <source>
        <dbReference type="Proteomes" id="UP000053271"/>
    </source>
</evidence>
<dbReference type="EMBL" id="LMWS01000035">
    <property type="protein sequence ID" value="KUN34817.1"/>
    <property type="molecule type" value="Genomic_DNA"/>
</dbReference>
<reference evidence="2 3" key="1">
    <citation type="submission" date="2015-10" db="EMBL/GenBank/DDBJ databases">
        <title>Draft genome sequence of Streptomyces longwoodensis DSM 41677, type strain for the species Streptomyces longwoodensis.</title>
        <authorList>
            <person name="Ruckert C."/>
            <person name="Winkler A."/>
            <person name="Kalinowski J."/>
            <person name="Kampfer P."/>
            <person name="Glaeser S."/>
        </authorList>
    </citation>
    <scope>NUCLEOTIDE SEQUENCE [LARGE SCALE GENOMIC DNA]</scope>
    <source>
        <strain evidence="2 3">DSM 41677</strain>
    </source>
</reference>
<keyword evidence="1" id="KW-1133">Transmembrane helix</keyword>